<protein>
    <submittedName>
        <fullName evidence="3">Putative calcium-binding protein CML10</fullName>
    </submittedName>
</protein>
<feature type="domain" description="EF-hand" evidence="2">
    <location>
        <begin position="11"/>
        <end position="46"/>
    </location>
</feature>
<dbReference type="Proteomes" id="UP000516437">
    <property type="component" value="Chromosome 3"/>
</dbReference>
<reference evidence="3 4" key="1">
    <citation type="journal article" date="2019" name="Plant Biotechnol. J.">
        <title>The red bayberry genome and genetic basis of sex determination.</title>
        <authorList>
            <person name="Jia H.M."/>
            <person name="Jia H.J."/>
            <person name="Cai Q.L."/>
            <person name="Wang Y."/>
            <person name="Zhao H.B."/>
            <person name="Yang W.F."/>
            <person name="Wang G.Y."/>
            <person name="Li Y.H."/>
            <person name="Zhan D.L."/>
            <person name="Shen Y.T."/>
            <person name="Niu Q.F."/>
            <person name="Chang L."/>
            <person name="Qiu J."/>
            <person name="Zhao L."/>
            <person name="Xie H.B."/>
            <person name="Fu W.Y."/>
            <person name="Jin J."/>
            <person name="Li X.W."/>
            <person name="Jiao Y."/>
            <person name="Zhou C.C."/>
            <person name="Tu T."/>
            <person name="Chai C.Y."/>
            <person name="Gao J.L."/>
            <person name="Fan L.J."/>
            <person name="van de Weg E."/>
            <person name="Wang J.Y."/>
            <person name="Gao Z.S."/>
        </authorList>
    </citation>
    <scope>NUCLEOTIDE SEQUENCE [LARGE SCALE GENOMIC DNA]</scope>
    <source>
        <tissue evidence="3">Leaves</tissue>
    </source>
</reference>
<keyword evidence="4" id="KW-1185">Reference proteome</keyword>
<keyword evidence="1" id="KW-0106">Calcium</keyword>
<evidence type="ECO:0000259" key="2">
    <source>
        <dbReference type="PROSITE" id="PS50222"/>
    </source>
</evidence>
<dbReference type="EMBL" id="RXIC02000021">
    <property type="protein sequence ID" value="KAB1220362.1"/>
    <property type="molecule type" value="Genomic_DNA"/>
</dbReference>
<evidence type="ECO:0000313" key="4">
    <source>
        <dbReference type="Proteomes" id="UP000516437"/>
    </source>
</evidence>
<dbReference type="InterPro" id="IPR018247">
    <property type="entry name" value="EF_Hand_1_Ca_BS"/>
</dbReference>
<dbReference type="PROSITE" id="PS50222">
    <property type="entry name" value="EF_HAND_2"/>
    <property type="match status" value="1"/>
</dbReference>
<comment type="caution">
    <text evidence="3">The sequence shown here is derived from an EMBL/GenBank/DDBJ whole genome shotgun (WGS) entry which is preliminary data.</text>
</comment>
<proteinExistence type="predicted"/>
<evidence type="ECO:0000256" key="1">
    <source>
        <dbReference type="ARBA" id="ARBA00022837"/>
    </source>
</evidence>
<dbReference type="Pfam" id="PF13405">
    <property type="entry name" value="EF-hand_6"/>
    <property type="match status" value="1"/>
</dbReference>
<dbReference type="GO" id="GO:0005509">
    <property type="term" value="F:calcium ion binding"/>
    <property type="evidence" value="ECO:0007669"/>
    <property type="project" value="InterPro"/>
</dbReference>
<dbReference type="OrthoDB" id="26525at2759"/>
<dbReference type="SUPFAM" id="SSF47473">
    <property type="entry name" value="EF-hand"/>
    <property type="match status" value="1"/>
</dbReference>
<dbReference type="PROSITE" id="PS00018">
    <property type="entry name" value="EF_HAND_1"/>
    <property type="match status" value="2"/>
</dbReference>
<dbReference type="AlphaFoldDB" id="A0A6A1W549"/>
<sequence length="88" mass="9757">MVRLAPKALAPTQDVLLDIFKKHDVNGDGRLCKAELREAFKSLGSRAPNWRAGRGLYHADANRDGLIDEAEMEALSKYASEHGYTVTE</sequence>
<dbReference type="Gene3D" id="1.10.238.10">
    <property type="entry name" value="EF-hand"/>
    <property type="match status" value="1"/>
</dbReference>
<evidence type="ECO:0000313" key="3">
    <source>
        <dbReference type="EMBL" id="KAB1220362.1"/>
    </source>
</evidence>
<dbReference type="InterPro" id="IPR002048">
    <property type="entry name" value="EF_hand_dom"/>
</dbReference>
<dbReference type="Pfam" id="PF13202">
    <property type="entry name" value="EF-hand_5"/>
    <property type="match status" value="1"/>
</dbReference>
<dbReference type="CDD" id="cd00051">
    <property type="entry name" value="EFh"/>
    <property type="match status" value="1"/>
</dbReference>
<dbReference type="SMART" id="SM00054">
    <property type="entry name" value="EFh"/>
    <property type="match status" value="1"/>
</dbReference>
<organism evidence="3 4">
    <name type="scientific">Morella rubra</name>
    <name type="common">Chinese bayberry</name>
    <dbReference type="NCBI Taxonomy" id="262757"/>
    <lineage>
        <taxon>Eukaryota</taxon>
        <taxon>Viridiplantae</taxon>
        <taxon>Streptophyta</taxon>
        <taxon>Embryophyta</taxon>
        <taxon>Tracheophyta</taxon>
        <taxon>Spermatophyta</taxon>
        <taxon>Magnoliopsida</taxon>
        <taxon>eudicotyledons</taxon>
        <taxon>Gunneridae</taxon>
        <taxon>Pentapetalae</taxon>
        <taxon>rosids</taxon>
        <taxon>fabids</taxon>
        <taxon>Fagales</taxon>
        <taxon>Myricaceae</taxon>
        <taxon>Morella</taxon>
    </lineage>
</organism>
<gene>
    <name evidence="3" type="ORF">CJ030_MR3G009822</name>
</gene>
<dbReference type="InterPro" id="IPR011992">
    <property type="entry name" value="EF-hand-dom_pair"/>
</dbReference>
<name>A0A6A1W549_9ROSI</name>
<accession>A0A6A1W549</accession>